<dbReference type="EMBL" id="RCCJ01000001">
    <property type="protein sequence ID" value="RLJ70257.1"/>
    <property type="molecule type" value="Genomic_DNA"/>
</dbReference>
<dbReference type="RefSeq" id="WP_121009583.1">
    <property type="nucleotide sequence ID" value="NZ_RCCJ01000001.1"/>
</dbReference>
<accession>A0A497XMU3</accession>
<reference evidence="12 13" key="1">
    <citation type="submission" date="2018-10" db="EMBL/GenBank/DDBJ databases">
        <title>Genomic Encyclopedia of Archaeal and Bacterial Type Strains, Phase II (KMG-II): from individual species to whole genera.</title>
        <authorList>
            <person name="Goeker M."/>
        </authorList>
    </citation>
    <scope>NUCLEOTIDE SEQUENCE [LARGE SCALE GENOMIC DNA]</scope>
    <source>
        <strain evidence="12 13">DSM 16510</strain>
    </source>
</reference>
<dbReference type="PANTHER" id="PTHR43834:SF6">
    <property type="entry name" value="GTPASE DER"/>
    <property type="match status" value="1"/>
</dbReference>
<evidence type="ECO:0000313" key="13">
    <source>
        <dbReference type="Proteomes" id="UP000267841"/>
    </source>
</evidence>
<dbReference type="InterPro" id="IPR005225">
    <property type="entry name" value="Small_GTP-bd"/>
</dbReference>
<feature type="binding site" evidence="8">
    <location>
        <begin position="9"/>
        <end position="16"/>
    </location>
    <ligand>
        <name>GTP</name>
        <dbReference type="ChEBI" id="CHEBI:37565"/>
        <label>1</label>
    </ligand>
</feature>
<dbReference type="InterPro" id="IPR015946">
    <property type="entry name" value="KH_dom-like_a/b"/>
</dbReference>
<dbReference type="PROSITE" id="PS51712">
    <property type="entry name" value="G_ENGA"/>
    <property type="match status" value="2"/>
</dbReference>
<dbReference type="Pfam" id="PF14714">
    <property type="entry name" value="KH_dom-like"/>
    <property type="match status" value="1"/>
</dbReference>
<dbReference type="PANTHER" id="PTHR43834">
    <property type="entry name" value="GTPASE DER"/>
    <property type="match status" value="1"/>
</dbReference>
<dbReference type="OrthoDB" id="9805918at2"/>
<gene>
    <name evidence="8" type="primary">der</name>
    <name evidence="12" type="ORF">BCF55_0523</name>
</gene>
<name>A0A497XMU3_9AQUI</name>
<dbReference type="InterPro" id="IPR027417">
    <property type="entry name" value="P-loop_NTPase"/>
</dbReference>
<proteinExistence type="inferred from homology"/>
<dbReference type="InterPro" id="IPR006073">
    <property type="entry name" value="GTP-bd"/>
</dbReference>
<evidence type="ECO:0000256" key="7">
    <source>
        <dbReference type="ARBA" id="ARBA00032345"/>
    </source>
</evidence>
<dbReference type="GO" id="GO:0043022">
    <property type="term" value="F:ribosome binding"/>
    <property type="evidence" value="ECO:0007669"/>
    <property type="project" value="TreeGrafter"/>
</dbReference>
<dbReference type="Pfam" id="PF01926">
    <property type="entry name" value="MMR_HSR1"/>
    <property type="match status" value="2"/>
</dbReference>
<feature type="binding site" evidence="8">
    <location>
        <begin position="181"/>
        <end position="188"/>
    </location>
    <ligand>
        <name>GTP</name>
        <dbReference type="ChEBI" id="CHEBI:37565"/>
        <label>2</label>
    </ligand>
</feature>
<dbReference type="InterPro" id="IPR031166">
    <property type="entry name" value="G_ENGA"/>
</dbReference>
<feature type="domain" description="EngA-type G" evidence="11">
    <location>
        <begin position="3"/>
        <end position="167"/>
    </location>
</feature>
<evidence type="ECO:0000256" key="10">
    <source>
        <dbReference type="RuleBase" id="RU004481"/>
    </source>
</evidence>
<feature type="binding site" evidence="8">
    <location>
        <begin position="293"/>
        <end position="296"/>
    </location>
    <ligand>
        <name>GTP</name>
        <dbReference type="ChEBI" id="CHEBI:37565"/>
        <label>2</label>
    </ligand>
</feature>
<dbReference type="FunFam" id="3.40.50.300:FF:000057">
    <property type="entry name" value="GTPase Der"/>
    <property type="match status" value="1"/>
</dbReference>
<sequence length="431" mass="48569">MSNRVVIIGRPNVGKSSLFNRIIGRRKAIVENIPGVTRDTIEAKAEWSGKEFILVDTGGLVPDSHDDILLKVRETIEREVSRADVILFVVSVKDGVTPLDTEIAKLLYPYKDKVILVVNKVDTNKDEKASVEFYQLGYELLFPVSSVHGRGVGELLDEAVKRLKEEKVELVYEGIRLTFAGKPNVGKSSLLNALLKEERVIVSPVAGTTRDTVEVPFEWNGMKFVLIDTAGIRRPSKVDYGVEFFSVGRSLKAIEHSDIVCLIIDASEGVTRQEKRLGGLIERKYKGCVIVANKMDLCPLSEGELQDLVRKELFFLDYAPVVFTVATEGKGVEDILEKASLVYRDYTKQHRTSFVNRVVQGTLKEKPLHHRGKSVKVYYAFQEGVKPPTVVIITNYPEAWKESYRKFFVKRLREKLGIEFSPVKLVIKGRD</sequence>
<keyword evidence="6 8" id="KW-0342">GTP-binding</keyword>
<evidence type="ECO:0000256" key="5">
    <source>
        <dbReference type="ARBA" id="ARBA00022741"/>
    </source>
</evidence>
<feature type="binding site" evidence="8">
    <location>
        <begin position="119"/>
        <end position="122"/>
    </location>
    <ligand>
        <name>GTP</name>
        <dbReference type="ChEBI" id="CHEBI:37565"/>
        <label>1</label>
    </ligand>
</feature>
<feature type="domain" description="EngA-type G" evidence="11">
    <location>
        <begin position="175"/>
        <end position="347"/>
    </location>
</feature>
<dbReference type="InterPro" id="IPR032859">
    <property type="entry name" value="KH_dom-like"/>
</dbReference>
<dbReference type="FunFam" id="3.40.50.300:FF:000040">
    <property type="entry name" value="GTPase Der"/>
    <property type="match status" value="1"/>
</dbReference>
<evidence type="ECO:0000256" key="6">
    <source>
        <dbReference type="ARBA" id="ARBA00023134"/>
    </source>
</evidence>
<dbReference type="GO" id="GO:0005525">
    <property type="term" value="F:GTP binding"/>
    <property type="evidence" value="ECO:0007669"/>
    <property type="project" value="UniProtKB-UniRule"/>
</dbReference>
<comment type="caution">
    <text evidence="12">The sequence shown here is derived from an EMBL/GenBank/DDBJ whole genome shotgun (WGS) entry which is preliminary data.</text>
</comment>
<comment type="subunit">
    <text evidence="8">Associates with the 50S ribosomal subunit.</text>
</comment>
<keyword evidence="3 8" id="KW-0690">Ribosome biogenesis</keyword>
<dbReference type="GO" id="GO:0042254">
    <property type="term" value="P:ribosome biogenesis"/>
    <property type="evidence" value="ECO:0007669"/>
    <property type="project" value="UniProtKB-KW"/>
</dbReference>
<evidence type="ECO:0000256" key="4">
    <source>
        <dbReference type="ARBA" id="ARBA00022737"/>
    </source>
</evidence>
<comment type="function">
    <text evidence="8 10">GTPase that plays an essential role in the late steps of ribosome biogenesis.</text>
</comment>
<evidence type="ECO:0000256" key="1">
    <source>
        <dbReference type="ARBA" id="ARBA00008279"/>
    </source>
</evidence>
<keyword evidence="5 8" id="KW-0547">Nucleotide-binding</keyword>
<evidence type="ECO:0000313" key="12">
    <source>
        <dbReference type="EMBL" id="RLJ70257.1"/>
    </source>
</evidence>
<evidence type="ECO:0000256" key="8">
    <source>
        <dbReference type="HAMAP-Rule" id="MF_00195"/>
    </source>
</evidence>
<dbReference type="NCBIfam" id="TIGR03594">
    <property type="entry name" value="GTPase_EngA"/>
    <property type="match status" value="1"/>
</dbReference>
<dbReference type="HAMAP" id="MF_00195">
    <property type="entry name" value="GTPase_Der"/>
    <property type="match status" value="1"/>
</dbReference>
<keyword evidence="13" id="KW-1185">Reference proteome</keyword>
<dbReference type="InterPro" id="IPR016484">
    <property type="entry name" value="GTPase_Der"/>
</dbReference>
<dbReference type="Gene3D" id="3.40.50.300">
    <property type="entry name" value="P-loop containing nucleotide triphosphate hydrolases"/>
    <property type="match status" value="2"/>
</dbReference>
<dbReference type="Proteomes" id="UP000267841">
    <property type="component" value="Unassembled WGS sequence"/>
</dbReference>
<evidence type="ECO:0000256" key="3">
    <source>
        <dbReference type="ARBA" id="ARBA00022517"/>
    </source>
</evidence>
<evidence type="ECO:0000256" key="9">
    <source>
        <dbReference type="PROSITE-ProRule" id="PRU01049"/>
    </source>
</evidence>
<dbReference type="CDD" id="cd01894">
    <property type="entry name" value="EngA1"/>
    <property type="match status" value="1"/>
</dbReference>
<keyword evidence="4 10" id="KW-0677">Repeat</keyword>
<organism evidence="12 13">
    <name type="scientific">Hydrogenivirga caldilitoris</name>
    <dbReference type="NCBI Taxonomy" id="246264"/>
    <lineage>
        <taxon>Bacteria</taxon>
        <taxon>Pseudomonadati</taxon>
        <taxon>Aquificota</taxon>
        <taxon>Aquificia</taxon>
        <taxon>Aquificales</taxon>
        <taxon>Aquificaceae</taxon>
        <taxon>Hydrogenivirga</taxon>
    </lineage>
</organism>
<comment type="similarity">
    <text evidence="1 8 9 10">Belongs to the TRAFAC class TrmE-Era-EngA-EngB-Septin-like GTPase superfamily. EngA (Der) GTPase family.</text>
</comment>
<evidence type="ECO:0000259" key="11">
    <source>
        <dbReference type="PROSITE" id="PS51712"/>
    </source>
</evidence>
<dbReference type="NCBIfam" id="TIGR00231">
    <property type="entry name" value="small_GTP"/>
    <property type="match status" value="2"/>
</dbReference>
<feature type="binding site" evidence="8">
    <location>
        <begin position="56"/>
        <end position="60"/>
    </location>
    <ligand>
        <name>GTP</name>
        <dbReference type="ChEBI" id="CHEBI:37565"/>
        <label>1</label>
    </ligand>
</feature>
<evidence type="ECO:0000256" key="2">
    <source>
        <dbReference type="ARBA" id="ARBA00020953"/>
    </source>
</evidence>
<feature type="binding site" evidence="8">
    <location>
        <begin position="228"/>
        <end position="232"/>
    </location>
    <ligand>
        <name>GTP</name>
        <dbReference type="ChEBI" id="CHEBI:37565"/>
        <label>2</label>
    </ligand>
</feature>
<protein>
    <recommendedName>
        <fullName evidence="2 8">GTPase Der</fullName>
    </recommendedName>
    <alternativeName>
        <fullName evidence="7 8">GTP-binding protein EngA</fullName>
    </alternativeName>
</protein>
<dbReference type="SUPFAM" id="SSF82653">
    <property type="entry name" value="Probable GTPase Der, C-terminal domain"/>
    <property type="match status" value="1"/>
</dbReference>
<dbReference type="PIRSF" id="PIRSF006485">
    <property type="entry name" value="GTP-binding_EngA"/>
    <property type="match status" value="1"/>
</dbReference>
<dbReference type="AlphaFoldDB" id="A0A497XMU3"/>
<dbReference type="CDD" id="cd01895">
    <property type="entry name" value="EngA2"/>
    <property type="match status" value="1"/>
</dbReference>
<dbReference type="Gene3D" id="3.30.300.20">
    <property type="match status" value="1"/>
</dbReference>
<dbReference type="SUPFAM" id="SSF52540">
    <property type="entry name" value="P-loop containing nucleoside triphosphate hydrolases"/>
    <property type="match status" value="2"/>
</dbReference>